<dbReference type="SMART" id="SM00089">
    <property type="entry name" value="PKD"/>
    <property type="match status" value="2"/>
</dbReference>
<dbReference type="PROSITE" id="PS50093">
    <property type="entry name" value="PKD"/>
    <property type="match status" value="1"/>
</dbReference>
<dbReference type="EMBL" id="FUZU01000003">
    <property type="protein sequence ID" value="SKC82608.1"/>
    <property type="molecule type" value="Genomic_DNA"/>
</dbReference>
<dbReference type="InterPro" id="IPR026341">
    <property type="entry name" value="T9SS_type_B"/>
</dbReference>
<dbReference type="InterPro" id="IPR007110">
    <property type="entry name" value="Ig-like_dom"/>
</dbReference>
<dbReference type="PANTHER" id="PTHR44103">
    <property type="entry name" value="PROPROTEIN CONVERTASE P"/>
    <property type="match status" value="1"/>
</dbReference>
<feature type="domain" description="Ig-like" evidence="4">
    <location>
        <begin position="687"/>
        <end position="767"/>
    </location>
</feature>
<evidence type="ECO:0000313" key="5">
    <source>
        <dbReference type="EMBL" id="SKC82608.1"/>
    </source>
</evidence>
<dbReference type="InterPro" id="IPR022409">
    <property type="entry name" value="PKD/Chitinase_dom"/>
</dbReference>
<dbReference type="Gene3D" id="2.60.40.10">
    <property type="entry name" value="Immunoglobulins"/>
    <property type="match status" value="4"/>
</dbReference>
<dbReference type="Pfam" id="PF13517">
    <property type="entry name" value="FG-GAP_3"/>
    <property type="match status" value="2"/>
</dbReference>
<dbReference type="NCBIfam" id="TIGR04131">
    <property type="entry name" value="Bac_Flav_CTERM"/>
    <property type="match status" value="1"/>
</dbReference>
<dbReference type="Pfam" id="PF13585">
    <property type="entry name" value="CHU_C"/>
    <property type="match status" value="1"/>
</dbReference>
<feature type="domain" description="PKD" evidence="3">
    <location>
        <begin position="771"/>
        <end position="836"/>
    </location>
</feature>
<dbReference type="InterPro" id="IPR014756">
    <property type="entry name" value="Ig_E-set"/>
</dbReference>
<dbReference type="STRING" id="688867.SAMN05660236_4230"/>
<dbReference type="Gene3D" id="2.130.10.130">
    <property type="entry name" value="Integrin alpha, N-terminal"/>
    <property type="match status" value="2"/>
</dbReference>
<protein>
    <submittedName>
        <fullName evidence="5">Gliding motility-associated C-terminal domain-containing protein</fullName>
    </submittedName>
</protein>
<dbReference type="CDD" id="cd00146">
    <property type="entry name" value="PKD"/>
    <property type="match status" value="1"/>
</dbReference>
<evidence type="ECO:0000256" key="1">
    <source>
        <dbReference type="ARBA" id="ARBA00022729"/>
    </source>
</evidence>
<proteinExistence type="predicted"/>
<dbReference type="InterPro" id="IPR013783">
    <property type="entry name" value="Ig-like_fold"/>
</dbReference>
<dbReference type="Pfam" id="PF01833">
    <property type="entry name" value="TIG"/>
    <property type="match status" value="1"/>
</dbReference>
<keyword evidence="1" id="KW-0732">Signal</keyword>
<keyword evidence="2" id="KW-0472">Membrane</keyword>
<dbReference type="SUPFAM" id="SSF69318">
    <property type="entry name" value="Integrin alpha N-terminal domain"/>
    <property type="match status" value="2"/>
</dbReference>
<evidence type="ECO:0000259" key="4">
    <source>
        <dbReference type="PROSITE" id="PS50835"/>
    </source>
</evidence>
<reference evidence="5 6" key="1">
    <citation type="submission" date="2017-02" db="EMBL/GenBank/DDBJ databases">
        <authorList>
            <person name="Peterson S.W."/>
        </authorList>
    </citation>
    <scope>NUCLEOTIDE SEQUENCE [LARGE SCALE GENOMIC DNA]</scope>
    <source>
        <strain evidence="5 6">DSM 25262</strain>
    </source>
</reference>
<dbReference type="InterPro" id="IPR000601">
    <property type="entry name" value="PKD_dom"/>
</dbReference>
<dbReference type="SMART" id="SM00429">
    <property type="entry name" value="IPT"/>
    <property type="match status" value="1"/>
</dbReference>
<dbReference type="CDD" id="cd00096">
    <property type="entry name" value="Ig"/>
    <property type="match status" value="1"/>
</dbReference>
<dbReference type="AlphaFoldDB" id="A0A1T5M468"/>
<feature type="transmembrane region" description="Helical" evidence="2">
    <location>
        <begin position="18"/>
        <end position="41"/>
    </location>
</feature>
<dbReference type="InterPro" id="IPR036179">
    <property type="entry name" value="Ig-like_dom_sf"/>
</dbReference>
<evidence type="ECO:0000259" key="3">
    <source>
        <dbReference type="PROSITE" id="PS50093"/>
    </source>
</evidence>
<evidence type="ECO:0000313" key="6">
    <source>
        <dbReference type="Proteomes" id="UP000190961"/>
    </source>
</evidence>
<dbReference type="SUPFAM" id="SSF48726">
    <property type="entry name" value="Immunoglobulin"/>
    <property type="match status" value="1"/>
</dbReference>
<dbReference type="InterPro" id="IPR002909">
    <property type="entry name" value="IPT_dom"/>
</dbReference>
<dbReference type="Proteomes" id="UP000190961">
    <property type="component" value="Unassembled WGS sequence"/>
</dbReference>
<accession>A0A1T5M468</accession>
<dbReference type="PANTHER" id="PTHR44103:SF1">
    <property type="entry name" value="PROPROTEIN CONVERTASE P"/>
    <property type="match status" value="1"/>
</dbReference>
<dbReference type="PROSITE" id="PS50835">
    <property type="entry name" value="IG_LIKE"/>
    <property type="match status" value="1"/>
</dbReference>
<gene>
    <name evidence="5" type="ORF">SAMN05660236_4230</name>
</gene>
<dbReference type="SUPFAM" id="SSF81296">
    <property type="entry name" value="E set domains"/>
    <property type="match status" value="1"/>
</dbReference>
<keyword evidence="2" id="KW-1133">Transmembrane helix</keyword>
<dbReference type="Pfam" id="PF18911">
    <property type="entry name" value="PKD_4"/>
    <property type="match status" value="1"/>
</dbReference>
<dbReference type="InterPro" id="IPR035986">
    <property type="entry name" value="PKD_dom_sf"/>
</dbReference>
<name>A0A1T5M468_9BACT</name>
<dbReference type="InterPro" id="IPR028994">
    <property type="entry name" value="Integrin_alpha_N"/>
</dbReference>
<keyword evidence="6" id="KW-1185">Reference proteome</keyword>
<dbReference type="SUPFAM" id="SSF49299">
    <property type="entry name" value="PKD domain"/>
    <property type="match status" value="1"/>
</dbReference>
<organism evidence="5 6">
    <name type="scientific">Ohtaekwangia koreensis</name>
    <dbReference type="NCBI Taxonomy" id="688867"/>
    <lineage>
        <taxon>Bacteria</taxon>
        <taxon>Pseudomonadati</taxon>
        <taxon>Bacteroidota</taxon>
        <taxon>Cytophagia</taxon>
        <taxon>Cytophagales</taxon>
        <taxon>Fulvivirgaceae</taxon>
        <taxon>Ohtaekwangia</taxon>
    </lineage>
</organism>
<keyword evidence="2" id="KW-0812">Transmembrane</keyword>
<evidence type="ECO:0000256" key="2">
    <source>
        <dbReference type="SAM" id="Phobius"/>
    </source>
</evidence>
<sequence>MNRVTFSTPRCIYSIMKLLFNIITKSTGVIVLVLLSGMLYAQQPVILSVDKVSSSMSETVTIKGSNFGTDPTKLVVYFGAVKGTIVTASNQLIEVKVPAGTTYRDIAVTNIATGLSGYSVNPFLLSFSGKHPFTTADLSAQSDFDAETGLYDHCLCDLDNDGKSDVATANNGANNITILRNTSSGVGNINFVKIPFAIGTKTLHVRCGDLNGDGKQDLVLTEGTSAFSDRVFILQNISSGVGNINFNTTSIKLTGRKNTKVDIADIDRNGKPELLVTDQGSNTISVLVNQSSVASIAFDATPFNITIPSTASTDGISVEDLNGDSFPEIVTSQFQTSPSDLFIIKNNSTIGTIAIGTITRLLIPKSVKRIRIGDLDNDGKKDIAATLIFGDSISIFLNQGSGSDINFSSTPKRISTQANPWGLDFGDLDGDGKIDIVTASITQTELAIFNNESTPGNISFVKQTVSTTYITRHIRIGDLDGDGKPDISFTSVDKTGVPASKVSVFRNSHCVFPVISPTETPLTLCTGALPYKLYATVSNGAYYEWRKNGVAVSCGLNQNTFDVTSATGTGIYTVKIIAEGGTCASPTGCGEESDGINITVVAGSAALTNPASNGPVCLGGELKLTLGNNVAGATYKWTGPEGFTATGAAPTLSNFQLINAGRYYVDVTVGSCLARRESVLVEAIDVPTFTISPADALVLCQGAPSKDLNVVPNNPSYTYQWFKDGSPVGTGSPLTITSVPASSGSYTVKASNVGCSVSEETSPVQVNIATSITAAFTAPATACANQKIKFTNQSTSDLSVATVYKWNFDDGKTSTEKDPEHIFTSAGGYDVELTVSYKDNACAETIIVPITVTPAPAVSITNPENKYLFCEGAKLQLQVAGSFTTYTWSTGETSSSIEVSTEGTYTVDVTATNGCVLTASRTVETLPAPGVIITATPPQINEGETSQLEASGLENYTWEPSATLSNATIANPVATPLSSTTYKVTGLDANGCEGTASIDLKVAGDATVNKLKPGNFISPNNDGPNELWVVENIQTYPQCGIAIYDDKGVRVYEAKPYQNNWDGTFNGKRLPDGVYYYIIRCDGEESVPRAGSITLIR</sequence>
<dbReference type="InterPro" id="IPR013517">
    <property type="entry name" value="FG-GAP"/>
</dbReference>